<dbReference type="AlphaFoldDB" id="A0A1A7PU90"/>
<evidence type="ECO:0000313" key="2">
    <source>
        <dbReference type="Proteomes" id="UP000092626"/>
    </source>
</evidence>
<comment type="caution">
    <text evidence="1">The sequence shown here is derived from an EMBL/GenBank/DDBJ whole genome shotgun (WGS) entry which is preliminary data.</text>
</comment>
<reference evidence="1 2" key="1">
    <citation type="submission" date="2014-11" db="EMBL/GenBank/DDBJ databases">
        <title>Pan-genome of Gallibacterium spp.</title>
        <authorList>
            <person name="Kudirkiene E."/>
            <person name="Bojesen A.M."/>
        </authorList>
    </citation>
    <scope>NUCLEOTIDE SEQUENCE [LARGE SCALE GENOMIC DNA]</scope>
    <source>
        <strain evidence="1 2">59/S3/89</strain>
    </source>
</reference>
<dbReference type="STRING" id="505345.QV06_03550"/>
<name>A0A1A7PU90_9PAST</name>
<sequence>MRAEIAKRNLLNIAIKHYLENSEIMRFMSLQDDNEPYPIEDVIILLSERIARLEREFNQYPNESNKQGLTMATNQLKKLAIIQRKQPK</sequence>
<dbReference type="RefSeq" id="WP_065236975.1">
    <property type="nucleotide sequence ID" value="NZ_JTJR01000011.1"/>
</dbReference>
<proteinExistence type="predicted"/>
<dbReference type="EMBL" id="JTJR01000011">
    <property type="protein sequence ID" value="OBX05286.1"/>
    <property type="molecule type" value="Genomic_DNA"/>
</dbReference>
<evidence type="ECO:0000313" key="1">
    <source>
        <dbReference type="EMBL" id="OBX05286.1"/>
    </source>
</evidence>
<gene>
    <name evidence="1" type="ORF">QV06_03550</name>
</gene>
<dbReference type="Proteomes" id="UP000092626">
    <property type="component" value="Unassembled WGS sequence"/>
</dbReference>
<accession>A0A1A7PU90</accession>
<organism evidence="1 2">
    <name type="scientific">Gallibacterium genomosp. 3</name>
    <dbReference type="NCBI Taxonomy" id="505345"/>
    <lineage>
        <taxon>Bacteria</taxon>
        <taxon>Pseudomonadati</taxon>
        <taxon>Pseudomonadota</taxon>
        <taxon>Gammaproteobacteria</taxon>
        <taxon>Pasteurellales</taxon>
        <taxon>Pasteurellaceae</taxon>
        <taxon>Gallibacterium</taxon>
    </lineage>
</organism>
<protein>
    <submittedName>
        <fullName evidence="1">Uncharacterized protein</fullName>
    </submittedName>
</protein>